<dbReference type="InterPro" id="IPR000182">
    <property type="entry name" value="GNAT_dom"/>
</dbReference>
<sequence length="179" mass="19393">MAPDLKLRLATEGDISAIDELIARSVHGLQAKDYTQEQRDAALGQVFLTDRGLIADRTYFVVETKAGDLVGAGGWSDRRALHGGHTHSDSGERVDPAKDAARIRAYFVDPAFARQGVASAILAACEAAARRRGFSRMALGATLTGVPFYARRGYVEHGREQALLPNAETLTVVLMERNI</sequence>
<dbReference type="GO" id="GO:0016747">
    <property type="term" value="F:acyltransferase activity, transferring groups other than amino-acyl groups"/>
    <property type="evidence" value="ECO:0007669"/>
    <property type="project" value="InterPro"/>
</dbReference>
<comment type="caution">
    <text evidence="4">The sequence shown here is derived from an EMBL/GenBank/DDBJ whole genome shotgun (WGS) entry which is preliminary data.</text>
</comment>
<evidence type="ECO:0000256" key="2">
    <source>
        <dbReference type="ARBA" id="ARBA00023315"/>
    </source>
</evidence>
<dbReference type="InterPro" id="IPR016181">
    <property type="entry name" value="Acyl_CoA_acyltransferase"/>
</dbReference>
<dbReference type="RefSeq" id="WP_095997587.1">
    <property type="nucleotide sequence ID" value="NZ_NSLI01000002.1"/>
</dbReference>
<dbReference type="EMBL" id="NSLI01000002">
    <property type="protein sequence ID" value="PAX09089.1"/>
    <property type="molecule type" value="Genomic_DNA"/>
</dbReference>
<keyword evidence="2" id="KW-0012">Acyltransferase</keyword>
<dbReference type="PANTHER" id="PTHR43877">
    <property type="entry name" value="AMINOALKYLPHOSPHONATE N-ACETYLTRANSFERASE-RELATED-RELATED"/>
    <property type="match status" value="1"/>
</dbReference>
<evidence type="ECO:0000256" key="1">
    <source>
        <dbReference type="ARBA" id="ARBA00022679"/>
    </source>
</evidence>
<reference evidence="5" key="1">
    <citation type="submission" date="2017-09" db="EMBL/GenBank/DDBJ databases">
        <authorList>
            <person name="Feng G."/>
            <person name="Zhu H."/>
        </authorList>
    </citation>
    <scope>NUCLEOTIDE SEQUENCE [LARGE SCALE GENOMIC DNA]</scope>
    <source>
        <strain evidence="5">1PNM-20</strain>
    </source>
</reference>
<evidence type="ECO:0000259" key="3">
    <source>
        <dbReference type="PROSITE" id="PS51186"/>
    </source>
</evidence>
<dbReference type="PROSITE" id="PS51186">
    <property type="entry name" value="GNAT"/>
    <property type="match status" value="1"/>
</dbReference>
<dbReference type="AlphaFoldDB" id="A0A2A2SIN2"/>
<evidence type="ECO:0000313" key="5">
    <source>
        <dbReference type="Proteomes" id="UP000218151"/>
    </source>
</evidence>
<organism evidence="4 5">
    <name type="scientific">Sphingomonas lenta</name>
    <dbReference type="NCBI Taxonomy" id="1141887"/>
    <lineage>
        <taxon>Bacteria</taxon>
        <taxon>Pseudomonadati</taxon>
        <taxon>Pseudomonadota</taxon>
        <taxon>Alphaproteobacteria</taxon>
        <taxon>Sphingomonadales</taxon>
        <taxon>Sphingomonadaceae</taxon>
        <taxon>Sphingomonas</taxon>
    </lineage>
</organism>
<name>A0A2A2SIN2_9SPHN</name>
<dbReference type="Proteomes" id="UP000218151">
    <property type="component" value="Unassembled WGS sequence"/>
</dbReference>
<dbReference type="InterPro" id="IPR050832">
    <property type="entry name" value="Bact_Acetyltransf"/>
</dbReference>
<protein>
    <submittedName>
        <fullName evidence="4">GNAT family N-acetyltransferase</fullName>
    </submittedName>
</protein>
<accession>A0A2A2SIN2</accession>
<dbReference type="Gene3D" id="3.40.630.30">
    <property type="match status" value="1"/>
</dbReference>
<feature type="domain" description="N-acetyltransferase" evidence="3">
    <location>
        <begin position="5"/>
        <end position="179"/>
    </location>
</feature>
<gene>
    <name evidence="4" type="ORF">CKY28_07120</name>
</gene>
<dbReference type="PANTHER" id="PTHR43877:SF1">
    <property type="entry name" value="ACETYLTRANSFERASE"/>
    <property type="match status" value="1"/>
</dbReference>
<keyword evidence="1 4" id="KW-0808">Transferase</keyword>
<dbReference type="OrthoDB" id="118465at2"/>
<evidence type="ECO:0000313" key="4">
    <source>
        <dbReference type="EMBL" id="PAX09089.1"/>
    </source>
</evidence>
<dbReference type="Pfam" id="PF13673">
    <property type="entry name" value="Acetyltransf_10"/>
    <property type="match status" value="1"/>
</dbReference>
<dbReference type="SUPFAM" id="SSF55729">
    <property type="entry name" value="Acyl-CoA N-acyltransferases (Nat)"/>
    <property type="match status" value="1"/>
</dbReference>
<keyword evidence="5" id="KW-1185">Reference proteome</keyword>
<proteinExistence type="predicted"/>